<protein>
    <recommendedName>
        <fullName evidence="6">Kinesin-like protein</fullName>
    </recommendedName>
</protein>
<dbReference type="PROSITE" id="PS50067">
    <property type="entry name" value="KINESIN_MOTOR_2"/>
    <property type="match status" value="1"/>
</dbReference>
<dbReference type="Gene3D" id="3.40.850.10">
    <property type="entry name" value="Kinesin motor domain"/>
    <property type="match status" value="1"/>
</dbReference>
<dbReference type="InterPro" id="IPR027417">
    <property type="entry name" value="P-loop_NTPase"/>
</dbReference>
<keyword evidence="4 5" id="KW-0505">Motor protein</keyword>
<proteinExistence type="inferred from homology"/>
<keyword evidence="1 6" id="KW-0493">Microtubule</keyword>
<evidence type="ECO:0000256" key="8">
    <source>
        <dbReference type="SAM" id="MobiDB-lite"/>
    </source>
</evidence>
<gene>
    <name evidence="10" type="ORF">K457DRAFT_815940</name>
</gene>
<keyword evidence="2 5" id="KW-0547">Nucleotide-binding</keyword>
<reference evidence="10 11" key="1">
    <citation type="submission" date="2016-05" db="EMBL/GenBank/DDBJ databases">
        <title>Genome sequencing reveals origins of a unique bacterial endosymbiosis in the earliest lineages of terrestrial Fungi.</title>
        <authorList>
            <consortium name="DOE Joint Genome Institute"/>
            <person name="Uehling J."/>
            <person name="Gryganskyi A."/>
            <person name="Hameed K."/>
            <person name="Tschaplinski T."/>
            <person name="Misztal P."/>
            <person name="Wu S."/>
            <person name="Desiro A."/>
            <person name="Vande Pol N."/>
            <person name="Du Z.-Y."/>
            <person name="Zienkiewicz A."/>
            <person name="Zienkiewicz K."/>
            <person name="Morin E."/>
            <person name="Tisserant E."/>
            <person name="Splivallo R."/>
            <person name="Hainaut M."/>
            <person name="Henrissat B."/>
            <person name="Ohm R."/>
            <person name="Kuo A."/>
            <person name="Yan J."/>
            <person name="Lipzen A."/>
            <person name="Nolan M."/>
            <person name="Labutti K."/>
            <person name="Barry K."/>
            <person name="Goldstein A."/>
            <person name="Labbe J."/>
            <person name="Schadt C."/>
            <person name="Tuskan G."/>
            <person name="Grigoriev I."/>
            <person name="Martin F."/>
            <person name="Vilgalys R."/>
            <person name="Bonito G."/>
        </authorList>
    </citation>
    <scope>NUCLEOTIDE SEQUENCE [LARGE SCALE GENOMIC DNA]</scope>
    <source>
        <strain evidence="10 11">AG-77</strain>
    </source>
</reference>
<feature type="domain" description="Kinesin motor" evidence="9">
    <location>
        <begin position="212"/>
        <end position="647"/>
    </location>
</feature>
<dbReference type="STRING" id="1314771.A0A197K914"/>
<dbReference type="SMART" id="SM00129">
    <property type="entry name" value="KISc"/>
    <property type="match status" value="1"/>
</dbReference>
<evidence type="ECO:0000256" key="4">
    <source>
        <dbReference type="ARBA" id="ARBA00023175"/>
    </source>
</evidence>
<organism evidence="10 11">
    <name type="scientific">Linnemannia elongata AG-77</name>
    <dbReference type="NCBI Taxonomy" id="1314771"/>
    <lineage>
        <taxon>Eukaryota</taxon>
        <taxon>Fungi</taxon>
        <taxon>Fungi incertae sedis</taxon>
        <taxon>Mucoromycota</taxon>
        <taxon>Mortierellomycotina</taxon>
        <taxon>Mortierellomycetes</taxon>
        <taxon>Mortierellales</taxon>
        <taxon>Mortierellaceae</taxon>
        <taxon>Linnemannia</taxon>
    </lineage>
</organism>
<feature type="compositionally biased region" description="Low complexity" evidence="8">
    <location>
        <begin position="176"/>
        <end position="191"/>
    </location>
</feature>
<dbReference type="PRINTS" id="PR00380">
    <property type="entry name" value="KINESINHEAVY"/>
</dbReference>
<dbReference type="InterPro" id="IPR001752">
    <property type="entry name" value="Kinesin_motor_dom"/>
</dbReference>
<evidence type="ECO:0000256" key="1">
    <source>
        <dbReference type="ARBA" id="ARBA00022701"/>
    </source>
</evidence>
<dbReference type="GO" id="GO:0005634">
    <property type="term" value="C:nucleus"/>
    <property type="evidence" value="ECO:0007669"/>
    <property type="project" value="TreeGrafter"/>
</dbReference>
<dbReference type="PANTHER" id="PTHR24115">
    <property type="entry name" value="KINESIN-RELATED"/>
    <property type="match status" value="1"/>
</dbReference>
<feature type="region of interest" description="Disordered" evidence="8">
    <location>
        <begin position="1"/>
        <end position="201"/>
    </location>
</feature>
<keyword evidence="3 5" id="KW-0067">ATP-binding</keyword>
<dbReference type="GO" id="GO:0003777">
    <property type="term" value="F:microtubule motor activity"/>
    <property type="evidence" value="ECO:0007669"/>
    <property type="project" value="InterPro"/>
</dbReference>
<feature type="compositionally biased region" description="Polar residues" evidence="8">
    <location>
        <begin position="660"/>
        <end position="681"/>
    </location>
</feature>
<dbReference type="PROSITE" id="PS00411">
    <property type="entry name" value="KINESIN_MOTOR_1"/>
    <property type="match status" value="1"/>
</dbReference>
<feature type="compositionally biased region" description="Low complexity" evidence="8">
    <location>
        <begin position="23"/>
        <end position="39"/>
    </location>
</feature>
<feature type="compositionally biased region" description="Polar residues" evidence="8">
    <location>
        <begin position="139"/>
        <end position="151"/>
    </location>
</feature>
<evidence type="ECO:0000259" key="9">
    <source>
        <dbReference type="PROSITE" id="PS50067"/>
    </source>
</evidence>
<dbReference type="GO" id="GO:0007018">
    <property type="term" value="P:microtubule-based movement"/>
    <property type="evidence" value="ECO:0007669"/>
    <property type="project" value="InterPro"/>
</dbReference>
<accession>A0A197K914</accession>
<dbReference type="GO" id="GO:0016887">
    <property type="term" value="F:ATP hydrolysis activity"/>
    <property type="evidence" value="ECO:0007669"/>
    <property type="project" value="TreeGrafter"/>
</dbReference>
<dbReference type="InterPro" id="IPR036961">
    <property type="entry name" value="Kinesin_motor_dom_sf"/>
</dbReference>
<dbReference type="PANTHER" id="PTHR24115:SF1008">
    <property type="entry name" value="KINESIN-LIKE PROTEIN SUBITO"/>
    <property type="match status" value="1"/>
</dbReference>
<evidence type="ECO:0000256" key="5">
    <source>
        <dbReference type="PROSITE-ProRule" id="PRU00283"/>
    </source>
</evidence>
<name>A0A197K914_9FUNG</name>
<keyword evidence="7" id="KW-0175">Coiled coil</keyword>
<dbReference type="InterPro" id="IPR027640">
    <property type="entry name" value="Kinesin-like_fam"/>
</dbReference>
<keyword evidence="11" id="KW-1185">Reference proteome</keyword>
<dbReference type="SUPFAM" id="SSF52540">
    <property type="entry name" value="P-loop containing nucleoside triphosphate hydrolases"/>
    <property type="match status" value="1"/>
</dbReference>
<evidence type="ECO:0000256" key="2">
    <source>
        <dbReference type="ARBA" id="ARBA00022741"/>
    </source>
</evidence>
<dbReference type="GO" id="GO:0005874">
    <property type="term" value="C:microtubule"/>
    <property type="evidence" value="ECO:0007669"/>
    <property type="project" value="UniProtKB-KW"/>
</dbReference>
<feature type="region of interest" description="Disordered" evidence="8">
    <location>
        <begin position="654"/>
        <end position="681"/>
    </location>
</feature>
<feature type="compositionally biased region" description="Low complexity" evidence="8">
    <location>
        <begin position="81"/>
        <end position="93"/>
    </location>
</feature>
<evidence type="ECO:0000256" key="3">
    <source>
        <dbReference type="ARBA" id="ARBA00022840"/>
    </source>
</evidence>
<feature type="compositionally biased region" description="Polar residues" evidence="8">
    <location>
        <begin position="159"/>
        <end position="168"/>
    </location>
</feature>
<dbReference type="OrthoDB" id="123929at2759"/>
<sequence length="965" mass="107313">MAKQGKPASHSRPLKKKKPYTVSTQLPSATSSTSSSSFSNQPTKLPHPARSPNTTPHPRPPAPITQRTKLVVSSTLSARLPTPTRPTVVTHTTKLPSQSTFLPPAKNRDIYLSTPSPPSSKQQRPVPGSSLKQIRTAPSRVSPNPKRSTSAFAPGTSPRKPNQSSRKISLSDLRIDTMSVSSTVSVDSTSSGESNLPEVNAPQMHSVPVDQSIKTFLRIRPSDKPSSLSNDSSYLGVLNDTDVLMVPPPSPKQRKSSEYKFTRVFDESATQSSIFEETCLPLLTPILRQDNYKALLFSHGATKSGKTHSIIGSPGQTGIIPRTLKVLFDSIAESSQDVSTPTQYRPFRVHDVEINVDERRDSETMESIRALDSNLVTWIQTLANDPFDFNVGDLLVENPSNRNTQVVSLPEGMNYSIWISCAEISSERIYDLLATPSAPPVRSIKSTDPKRPQLFLTTDNATHQKYIQDLREVNVRTLEEAMMVLRAGYRQRQLYATLTNRPSPRSHCIITIKVLKTPQFGESALKDAAKGKTSVSRLSIVDLAGSEIPRTMISSAGHGIKDSGHGDTSLIVLGHCLKVLRSNRTTNSKNPQEVPFRQSKLTQLFQGSLEAGPPNSQVCLIANISPYRSKFDETTRTLEFASSPIESSRTRIMDTRTDSKTSLSNIKRLSTSPGSVSHLQPTIGQTIDDSSCRQHHTEVATMLSQGRNETSDMDLDTKSCDKPIEFGSEEAIMIENKERLLAGQSDAAIVSRSTHCVSVRCLETITNMQEQIDRHREAFDMQNSTRDQELETLKNQLAETSKEMENREKRYQIQDKEIRELRATLAKSDEGRAAQERLQATLKQEIASLKAALIKSDTGRVAQETLHTNLEQEINASRNQLAEIEKGRKRQKKQILSRDKEVHELQEALAENIVNRIMQETAQSQDIKSLTTQLLGSTRQKEELEERVRSFEPHRKPFTNHWCGP</sequence>
<evidence type="ECO:0000256" key="6">
    <source>
        <dbReference type="RuleBase" id="RU000394"/>
    </source>
</evidence>
<dbReference type="Proteomes" id="UP000078512">
    <property type="component" value="Unassembled WGS sequence"/>
</dbReference>
<dbReference type="EMBL" id="KV442018">
    <property type="protein sequence ID" value="OAQ34177.1"/>
    <property type="molecule type" value="Genomic_DNA"/>
</dbReference>
<evidence type="ECO:0000256" key="7">
    <source>
        <dbReference type="SAM" id="Coils"/>
    </source>
</evidence>
<feature type="coiled-coil region" evidence="7">
    <location>
        <begin position="783"/>
        <end position="894"/>
    </location>
</feature>
<feature type="binding site" evidence="5">
    <location>
        <begin position="300"/>
        <end position="307"/>
    </location>
    <ligand>
        <name>ATP</name>
        <dbReference type="ChEBI" id="CHEBI:30616"/>
    </ligand>
</feature>
<dbReference type="GO" id="GO:0005524">
    <property type="term" value="F:ATP binding"/>
    <property type="evidence" value="ECO:0007669"/>
    <property type="project" value="UniProtKB-UniRule"/>
</dbReference>
<dbReference type="InterPro" id="IPR019821">
    <property type="entry name" value="Kinesin_motor_CS"/>
</dbReference>
<dbReference type="GO" id="GO:0008017">
    <property type="term" value="F:microtubule binding"/>
    <property type="evidence" value="ECO:0007669"/>
    <property type="project" value="InterPro"/>
</dbReference>
<evidence type="ECO:0000313" key="10">
    <source>
        <dbReference type="EMBL" id="OAQ34177.1"/>
    </source>
</evidence>
<dbReference type="GO" id="GO:0005871">
    <property type="term" value="C:kinesin complex"/>
    <property type="evidence" value="ECO:0007669"/>
    <property type="project" value="TreeGrafter"/>
</dbReference>
<keyword evidence="10" id="KW-0378">Hydrolase</keyword>
<evidence type="ECO:0000313" key="11">
    <source>
        <dbReference type="Proteomes" id="UP000078512"/>
    </source>
</evidence>
<dbReference type="AlphaFoldDB" id="A0A197K914"/>
<comment type="similarity">
    <text evidence="5 6">Belongs to the TRAFAC class myosin-kinesin ATPase superfamily. Kinesin family.</text>
</comment>
<dbReference type="Pfam" id="PF00225">
    <property type="entry name" value="Kinesin"/>
    <property type="match status" value="1"/>
</dbReference>